<reference evidence="3 4" key="1">
    <citation type="journal article" date="2009" name="Nature">
        <title>The Sorghum bicolor genome and the diversification of grasses.</title>
        <authorList>
            <person name="Paterson A.H."/>
            <person name="Bowers J.E."/>
            <person name="Bruggmann R."/>
            <person name="Dubchak I."/>
            <person name="Grimwood J."/>
            <person name="Gundlach H."/>
            <person name="Haberer G."/>
            <person name="Hellsten U."/>
            <person name="Mitros T."/>
            <person name="Poliakov A."/>
            <person name="Schmutz J."/>
            <person name="Spannagl M."/>
            <person name="Tang H."/>
            <person name="Wang X."/>
            <person name="Wicker T."/>
            <person name="Bharti A.K."/>
            <person name="Chapman J."/>
            <person name="Feltus F.A."/>
            <person name="Gowik U."/>
            <person name="Grigoriev I.V."/>
            <person name="Lyons E."/>
            <person name="Maher C.A."/>
            <person name="Martis M."/>
            <person name="Narechania A."/>
            <person name="Otillar R.P."/>
            <person name="Penning B.W."/>
            <person name="Salamov A.A."/>
            <person name="Wang Y."/>
            <person name="Zhang L."/>
            <person name="Carpita N.C."/>
            <person name="Freeling M."/>
            <person name="Gingle A.R."/>
            <person name="Hash C.T."/>
            <person name="Keller B."/>
            <person name="Klein P."/>
            <person name="Kresovich S."/>
            <person name="McCann M.C."/>
            <person name="Ming R."/>
            <person name="Peterson D.G."/>
            <person name="Mehboob-ur-Rahman"/>
            <person name="Ware D."/>
            <person name="Westhoff P."/>
            <person name="Mayer K.F."/>
            <person name="Messing J."/>
            <person name="Rokhsar D.S."/>
        </authorList>
    </citation>
    <scope>NUCLEOTIDE SEQUENCE [LARGE SCALE GENOMIC DNA]</scope>
    <source>
        <strain evidence="4">cv. BTx623</strain>
    </source>
</reference>
<keyword evidence="1" id="KW-0472">Membrane</keyword>
<reference evidence="4" key="2">
    <citation type="journal article" date="2018" name="Plant J.">
        <title>The Sorghum bicolor reference genome: improved assembly, gene annotations, a transcriptome atlas, and signatures of genome organization.</title>
        <authorList>
            <person name="McCormick R.F."/>
            <person name="Truong S.K."/>
            <person name="Sreedasyam A."/>
            <person name="Jenkins J."/>
            <person name="Shu S."/>
            <person name="Sims D."/>
            <person name="Kennedy M."/>
            <person name="Amirebrahimi M."/>
            <person name="Weers B.D."/>
            <person name="McKinley B."/>
            <person name="Mattison A."/>
            <person name="Morishige D.T."/>
            <person name="Grimwood J."/>
            <person name="Schmutz J."/>
            <person name="Mullet J.E."/>
        </authorList>
    </citation>
    <scope>NUCLEOTIDE SEQUENCE [LARGE SCALE GENOMIC DNA]</scope>
    <source>
        <strain evidence="4">cv. BTx623</strain>
    </source>
</reference>
<sequence>MGNYRPMGSIEEQLRGNEMSTTLLHYQLRDLWRSPRGTVLRIEALALVAIILSFFLAAFGSCRRWSNNWIVQKAFLAAQAMSLSLGTYSIGLMQSSPVKSEMYPIWAVSLFSLFGCVDPSTTYMGLDYTGSLSKMIFQLCLYCGYILVMGALTISGVVGNSAIGMLTAITFIKGIHRSLALVLPSRTRNHIKELVSIEPRALAGNGEGLEVHLPYHYAEGTCLWNIRTSMADIHSSCNEMRLVGEMLLEINDANGRTIEDVCLGYSLSHLLQRRFLGFTTSMEMDRKREEFMRLLQEQDGHHQVIDYNRSLKAIEVELAFLYEVFFTGNEFFHYYEAKSSSLWAFASFIGICSVGVATVIPGALTSHYRISSTTGPGPGAGSIVVDTTTCDLVITLVILVSLALLQLVQLIRCWTSNWAKVAFACEYTTKRRIRILRFLDPGTREISRGWWVRLKLFVVTRMNWFDKYLWQNKVGQYSVIDEASTSSRRETSFINILVCVCCLPCVAAMKVGLCCVCVDRICVCLSRMFGLQYIGQVIKELLVSHNNTGSAIRLDDHVKASVADFLSQIKLSKAEG</sequence>
<feature type="transmembrane region" description="Helical" evidence="1">
    <location>
        <begin position="74"/>
        <end position="93"/>
    </location>
</feature>
<keyword evidence="1" id="KW-0812">Transmembrane</keyword>
<evidence type="ECO:0000313" key="4">
    <source>
        <dbReference type="Proteomes" id="UP000000768"/>
    </source>
</evidence>
<gene>
    <name evidence="3" type="ORF">SORBI_3002G011200</name>
</gene>
<dbReference type="PANTHER" id="PTHR31325">
    <property type="entry name" value="OS01G0798800 PROTEIN-RELATED"/>
    <property type="match status" value="1"/>
</dbReference>
<feature type="transmembrane region" description="Helical" evidence="1">
    <location>
        <begin position="136"/>
        <end position="157"/>
    </location>
</feature>
<dbReference type="InterPro" id="IPR025315">
    <property type="entry name" value="DUF4220"/>
</dbReference>
<dbReference type="InParanoid" id="A0A1W0W1U0"/>
<keyword evidence="4" id="KW-1185">Reference proteome</keyword>
<dbReference type="Pfam" id="PF13968">
    <property type="entry name" value="DUF4220"/>
    <property type="match status" value="1"/>
</dbReference>
<accession>A0A1W0W1U0</accession>
<feature type="transmembrane region" description="Helical" evidence="1">
    <location>
        <begin position="392"/>
        <end position="411"/>
    </location>
</feature>
<evidence type="ECO:0000256" key="1">
    <source>
        <dbReference type="SAM" id="Phobius"/>
    </source>
</evidence>
<dbReference type="OMA" id="DVCLGYS"/>
<dbReference type="eggNOG" id="ENOG502QSWW">
    <property type="taxonomic scope" value="Eukaryota"/>
</dbReference>
<organism evidence="3 4">
    <name type="scientific">Sorghum bicolor</name>
    <name type="common">Sorghum</name>
    <name type="synonym">Sorghum vulgare</name>
    <dbReference type="NCBI Taxonomy" id="4558"/>
    <lineage>
        <taxon>Eukaryota</taxon>
        <taxon>Viridiplantae</taxon>
        <taxon>Streptophyta</taxon>
        <taxon>Embryophyta</taxon>
        <taxon>Tracheophyta</taxon>
        <taxon>Spermatophyta</taxon>
        <taxon>Magnoliopsida</taxon>
        <taxon>Liliopsida</taxon>
        <taxon>Poales</taxon>
        <taxon>Poaceae</taxon>
        <taxon>PACMAD clade</taxon>
        <taxon>Panicoideae</taxon>
        <taxon>Andropogonodae</taxon>
        <taxon>Andropogoneae</taxon>
        <taxon>Sorghinae</taxon>
        <taxon>Sorghum</taxon>
    </lineage>
</organism>
<evidence type="ECO:0000313" key="3">
    <source>
        <dbReference type="EMBL" id="OQU88321.1"/>
    </source>
</evidence>
<feature type="transmembrane region" description="Helical" evidence="1">
    <location>
        <begin position="342"/>
        <end position="364"/>
    </location>
</feature>
<dbReference type="AlphaFoldDB" id="A0A1W0W1U0"/>
<keyword evidence="1" id="KW-1133">Transmembrane helix</keyword>
<evidence type="ECO:0000259" key="2">
    <source>
        <dbReference type="Pfam" id="PF13968"/>
    </source>
</evidence>
<dbReference type="Proteomes" id="UP000000768">
    <property type="component" value="Chromosome 2"/>
</dbReference>
<proteinExistence type="predicted"/>
<feature type="transmembrane region" description="Helical" evidence="1">
    <location>
        <begin position="105"/>
        <end position="124"/>
    </location>
</feature>
<dbReference type="Gramene" id="OQU88321">
    <property type="protein sequence ID" value="OQU88321"/>
    <property type="gene ID" value="SORBI_3002G011200"/>
</dbReference>
<protein>
    <recommendedName>
        <fullName evidence="2">DUF4220 domain-containing protein</fullName>
    </recommendedName>
</protein>
<feature type="domain" description="DUF4220" evidence="2">
    <location>
        <begin position="78"/>
        <end position="481"/>
    </location>
</feature>
<feature type="transmembrane region" description="Helical" evidence="1">
    <location>
        <begin position="39"/>
        <end position="62"/>
    </location>
</feature>
<dbReference type="EMBL" id="CM000761">
    <property type="protein sequence ID" value="OQU88321.1"/>
    <property type="molecule type" value="Genomic_DNA"/>
</dbReference>
<name>A0A1W0W1U0_SORBI</name>